<feature type="transmembrane region" description="Helical" evidence="1">
    <location>
        <begin position="143"/>
        <end position="160"/>
    </location>
</feature>
<feature type="transmembrane region" description="Helical" evidence="1">
    <location>
        <begin position="7"/>
        <end position="24"/>
    </location>
</feature>
<dbReference type="RefSeq" id="WP_310576652.1">
    <property type="nucleotide sequence ID" value="NZ_JAVKPK010000059.1"/>
</dbReference>
<keyword evidence="1" id="KW-0812">Transmembrane</keyword>
<name>A0ABU2D3R7_9EURY</name>
<feature type="transmembrane region" description="Helical" evidence="1">
    <location>
        <begin position="111"/>
        <end position="131"/>
    </location>
</feature>
<keyword evidence="1" id="KW-1133">Transmembrane helix</keyword>
<dbReference type="Proteomes" id="UP001246244">
    <property type="component" value="Unassembled WGS sequence"/>
</dbReference>
<feature type="transmembrane region" description="Helical" evidence="1">
    <location>
        <begin position="180"/>
        <end position="198"/>
    </location>
</feature>
<evidence type="ECO:0000313" key="2">
    <source>
        <dbReference type="EMBL" id="MDR7666624.1"/>
    </source>
</evidence>
<feature type="transmembrane region" description="Helical" evidence="1">
    <location>
        <begin position="329"/>
        <end position="349"/>
    </location>
</feature>
<keyword evidence="3" id="KW-1185">Reference proteome</keyword>
<comment type="caution">
    <text evidence="2">The sequence shown here is derived from an EMBL/GenBank/DDBJ whole genome shotgun (WGS) entry which is preliminary data.</text>
</comment>
<accession>A0ABU2D3R7</accession>
<evidence type="ECO:0000313" key="3">
    <source>
        <dbReference type="Proteomes" id="UP001246244"/>
    </source>
</evidence>
<reference evidence="3" key="1">
    <citation type="submission" date="2023-07" db="EMBL/GenBank/DDBJ databases">
        <title>Whole-genome sequencing of a new Methanosarcina sp. Z-7115.</title>
        <authorList>
            <person name="Zhilina T.N."/>
            <person name="Merkel A.Y."/>
        </authorList>
    </citation>
    <scope>NUCLEOTIDE SEQUENCE [LARGE SCALE GENOMIC DNA]</scope>
    <source>
        <strain evidence="3">Z-7115</strain>
    </source>
</reference>
<feature type="transmembrane region" description="Helical" evidence="1">
    <location>
        <begin position="270"/>
        <end position="293"/>
    </location>
</feature>
<feature type="transmembrane region" description="Helical" evidence="1">
    <location>
        <begin position="245"/>
        <end position="264"/>
    </location>
</feature>
<organism evidence="2 3">
    <name type="scientific">Methanosarcina baikalica</name>
    <dbReference type="NCBI Taxonomy" id="3073890"/>
    <lineage>
        <taxon>Archaea</taxon>
        <taxon>Methanobacteriati</taxon>
        <taxon>Methanobacteriota</taxon>
        <taxon>Stenosarchaea group</taxon>
        <taxon>Methanomicrobia</taxon>
        <taxon>Methanosarcinales</taxon>
        <taxon>Methanosarcinaceae</taxon>
        <taxon>Methanosarcina</taxon>
    </lineage>
</organism>
<dbReference type="EMBL" id="JAVKPK010000059">
    <property type="protein sequence ID" value="MDR7666624.1"/>
    <property type="molecule type" value="Genomic_DNA"/>
</dbReference>
<proteinExistence type="predicted"/>
<gene>
    <name evidence="2" type="ORF">RG963_12725</name>
</gene>
<keyword evidence="1" id="KW-0472">Membrane</keyword>
<protein>
    <submittedName>
        <fullName evidence="2">Uncharacterized protein</fullName>
    </submittedName>
</protein>
<feature type="transmembrane region" description="Helical" evidence="1">
    <location>
        <begin position="305"/>
        <end position="323"/>
    </location>
</feature>
<evidence type="ECO:0000256" key="1">
    <source>
        <dbReference type="SAM" id="Phobius"/>
    </source>
</evidence>
<sequence>MADTSDLLIFWAVVMARFFIPLAIPRYPLPAIIASLSLDTIDQTIFQQFTSLPLEGYQGYDKALDIYYLTITYLSTLRNWSNFFAFEVSRFLFYYRLLGVTLFELTQLRPLLLIFPNTFEYFFIFYEAVRLKWDPLVLTKKKLIAAAALIWIFIKLPQEYWIHIAKLDTTDWIKANPSNALILIGWALFLLAMAWWLLRDLPSMRPSFSIAGDPVSVVSKDISGPAIENSLPELNSSENFFNNALIEKIVLVSLLSIIFAQVLPEVRSSNLQLAIGIALLIVINTALSHWLAMRGTHWKSIIREFIVMSIVNFGIILVFNFLLPRYNGSINLFNTLFFVLLLTLNVALYDRYRALHMSNRIGK</sequence>